<gene>
    <name evidence="1" type="ORF">METZ01_LOCUS340736</name>
</gene>
<evidence type="ECO:0008006" key="2">
    <source>
        <dbReference type="Google" id="ProtNLM"/>
    </source>
</evidence>
<organism evidence="1">
    <name type="scientific">marine metagenome</name>
    <dbReference type="NCBI Taxonomy" id="408172"/>
    <lineage>
        <taxon>unclassified sequences</taxon>
        <taxon>metagenomes</taxon>
        <taxon>ecological metagenomes</taxon>
    </lineage>
</organism>
<name>A0A382QSR6_9ZZZZ</name>
<sequence length="266" mass="30839">MRPSQLPSIREFMARDHREDVDRLNGLLHSSGDAGLAREVPPIPFTGDIDSVEKGNCICLIGINPLWSAKQVKHVQEYRPAERMISRFRAGDERAYGEYIDSRLRYFDYEYANWGHFDKPASGYPELSFPNEDKRSVWKKHAFAMDIVPYFSRNTGSLDGKKVAKLAKTDPALKNHQRVMKDIISTTHPKIIHLNGSHSMHAFEKLLEPRLELQEGFDKYKLNFGDVEIGGIRTKIFAHNQYGRWPSNPKVGDWPLFIDAWRKWRR</sequence>
<reference evidence="1" key="1">
    <citation type="submission" date="2018-05" db="EMBL/GenBank/DDBJ databases">
        <authorList>
            <person name="Lanie J.A."/>
            <person name="Ng W.-L."/>
            <person name="Kazmierczak K.M."/>
            <person name="Andrzejewski T.M."/>
            <person name="Davidsen T.M."/>
            <person name="Wayne K.J."/>
            <person name="Tettelin H."/>
            <person name="Glass J.I."/>
            <person name="Rusch D."/>
            <person name="Podicherti R."/>
            <person name="Tsui H.-C.T."/>
            <person name="Winkler M.E."/>
        </authorList>
    </citation>
    <scope>NUCLEOTIDE SEQUENCE</scope>
</reference>
<proteinExistence type="predicted"/>
<accession>A0A382QSR6</accession>
<dbReference type="EMBL" id="UINC01116266">
    <property type="protein sequence ID" value="SVC87882.1"/>
    <property type="molecule type" value="Genomic_DNA"/>
</dbReference>
<evidence type="ECO:0000313" key="1">
    <source>
        <dbReference type="EMBL" id="SVC87882.1"/>
    </source>
</evidence>
<dbReference type="AlphaFoldDB" id="A0A382QSR6"/>
<protein>
    <recommendedName>
        <fullName evidence="2">Uracil-DNA glycosylase-like domain-containing protein</fullName>
    </recommendedName>
</protein>